<reference evidence="1 2" key="1">
    <citation type="journal article" date="2013" name="Genome Announc.">
        <title>Draft Genome Sequence of a Hexachlorocyclohexane-Degrading Bacterium, Sphingobium baderi Strain LL03T.</title>
        <authorList>
            <person name="Kaur J."/>
            <person name="Verma H."/>
            <person name="Tripathi C."/>
            <person name="Khurana J.P."/>
            <person name="Lal R."/>
        </authorList>
    </citation>
    <scope>NUCLEOTIDE SEQUENCE [LARGE SCALE GENOMIC DNA]</scope>
    <source>
        <strain evidence="1 2">LL03</strain>
    </source>
</reference>
<protein>
    <submittedName>
        <fullName evidence="1">Uncharacterized protein</fullName>
    </submittedName>
</protein>
<evidence type="ECO:0000313" key="2">
    <source>
        <dbReference type="Proteomes" id="UP000015524"/>
    </source>
</evidence>
<dbReference type="PATRIC" id="fig|1114964.8.peg.3759"/>
<comment type="caution">
    <text evidence="1">The sequence shown here is derived from an EMBL/GenBank/DDBJ whole genome shotgun (WGS) entry which is preliminary data.</text>
</comment>
<dbReference type="AlphaFoldDB" id="T0HQ27"/>
<evidence type="ECO:0000313" key="1">
    <source>
        <dbReference type="EMBL" id="EQB01405.1"/>
    </source>
</evidence>
<organism evidence="1 2">
    <name type="scientific">Sphingobium baderi LL03</name>
    <dbReference type="NCBI Taxonomy" id="1114964"/>
    <lineage>
        <taxon>Bacteria</taxon>
        <taxon>Pseudomonadati</taxon>
        <taxon>Pseudomonadota</taxon>
        <taxon>Alphaproteobacteria</taxon>
        <taxon>Sphingomonadales</taxon>
        <taxon>Sphingomonadaceae</taxon>
        <taxon>Sphingobium</taxon>
    </lineage>
</organism>
<accession>T0HQ27</accession>
<keyword evidence="2" id="KW-1185">Reference proteome</keyword>
<dbReference type="EMBL" id="ATIB01000060">
    <property type="protein sequence ID" value="EQB01405.1"/>
    <property type="molecule type" value="Genomic_DNA"/>
</dbReference>
<name>T0HQ27_9SPHN</name>
<dbReference type="Proteomes" id="UP000015524">
    <property type="component" value="Unassembled WGS sequence"/>
</dbReference>
<sequence>MKALALQKGSAIGIFRFGKRMGVAVNLYVESGFGATKSTI</sequence>
<gene>
    <name evidence="1" type="ORF">L485_11060</name>
</gene>
<proteinExistence type="predicted"/>